<dbReference type="RefSeq" id="WP_380231343.1">
    <property type="nucleotide sequence ID" value="NZ_JBHSVH010000002.1"/>
</dbReference>
<comment type="caution">
    <text evidence="3">The sequence shown here is derived from an EMBL/GenBank/DDBJ whole genome shotgun (WGS) entry which is preliminary data.</text>
</comment>
<keyword evidence="3" id="KW-0378">Hydrolase</keyword>
<dbReference type="EMBL" id="JBHTAJ010000027">
    <property type="protein sequence ID" value="MFC7181120.1"/>
    <property type="molecule type" value="Genomic_DNA"/>
</dbReference>
<dbReference type="PROSITE" id="PS51903">
    <property type="entry name" value="CLP_R"/>
    <property type="match status" value="1"/>
</dbReference>
<evidence type="ECO:0000259" key="2">
    <source>
        <dbReference type="PROSITE" id="PS51903"/>
    </source>
</evidence>
<dbReference type="Pfam" id="PF02861">
    <property type="entry name" value="Clp_N"/>
    <property type="match status" value="2"/>
</dbReference>
<evidence type="ECO:0000256" key="1">
    <source>
        <dbReference type="PROSITE-ProRule" id="PRU01251"/>
    </source>
</evidence>
<dbReference type="InterPro" id="IPR036628">
    <property type="entry name" value="Clp_N_dom_sf"/>
</dbReference>
<proteinExistence type="predicted"/>
<evidence type="ECO:0000313" key="4">
    <source>
        <dbReference type="Proteomes" id="UP001596435"/>
    </source>
</evidence>
<dbReference type="SUPFAM" id="SSF81923">
    <property type="entry name" value="Double Clp-N motif"/>
    <property type="match status" value="2"/>
</dbReference>
<reference evidence="4" key="1">
    <citation type="journal article" date="2019" name="Int. J. Syst. Evol. Microbiol.">
        <title>The Global Catalogue of Microorganisms (GCM) 10K type strain sequencing project: providing services to taxonomists for standard genome sequencing and annotation.</title>
        <authorList>
            <consortium name="The Broad Institute Genomics Platform"/>
            <consortium name="The Broad Institute Genome Sequencing Center for Infectious Disease"/>
            <person name="Wu L."/>
            <person name="Ma J."/>
        </authorList>
    </citation>
    <scope>NUCLEOTIDE SEQUENCE [LARGE SCALE GENOMIC DNA]</scope>
    <source>
        <strain evidence="4">CGMCC 1.12859</strain>
    </source>
</reference>
<protein>
    <submittedName>
        <fullName evidence="3">Clp protease N-terminal domain-containing protein</fullName>
    </submittedName>
</protein>
<sequence>MFERFTARARQAVTRAQAEARELGAERIGAEHLLLALLADAEDPVAVLLAGGGLDHAAAREDLVRLAAGAVDGRALAAIGVDLDAVREAVESVFGEGALGRPAAAERGPRRRATFSGPAKKVLELSLREALRLRQKEIGTGHLLLGLLRAEDGTVTEVLAAHGIDREQLRSEVEAELARSGGRAA</sequence>
<keyword evidence="3" id="KW-0645">Protease</keyword>
<name>A0ABW2FZV1_9ACTN</name>
<dbReference type="GO" id="GO:0008233">
    <property type="term" value="F:peptidase activity"/>
    <property type="evidence" value="ECO:0007669"/>
    <property type="project" value="UniProtKB-KW"/>
</dbReference>
<organism evidence="3 4">
    <name type="scientific">Kitasatospora paranensis</name>
    <dbReference type="NCBI Taxonomy" id="258053"/>
    <lineage>
        <taxon>Bacteria</taxon>
        <taxon>Bacillati</taxon>
        <taxon>Actinomycetota</taxon>
        <taxon>Actinomycetes</taxon>
        <taxon>Kitasatosporales</taxon>
        <taxon>Streptomycetaceae</taxon>
        <taxon>Kitasatospora</taxon>
    </lineage>
</organism>
<evidence type="ECO:0000313" key="3">
    <source>
        <dbReference type="EMBL" id="MFC7181120.1"/>
    </source>
</evidence>
<dbReference type="PANTHER" id="PTHR47016">
    <property type="entry name" value="ATP-DEPENDENT CLP PROTEASE ATP-BINDING SUBUNIT CLPT1, CHLOROPLASTIC"/>
    <property type="match status" value="1"/>
</dbReference>
<dbReference type="Proteomes" id="UP001596435">
    <property type="component" value="Unassembled WGS sequence"/>
</dbReference>
<dbReference type="PANTHER" id="PTHR47016:SF5">
    <property type="entry name" value="CLP DOMAIN SUPERFAMILY PROTEIN"/>
    <property type="match status" value="1"/>
</dbReference>
<accession>A0ABW2FZV1</accession>
<feature type="domain" description="Clp R" evidence="2">
    <location>
        <begin position="2"/>
        <end position="180"/>
    </location>
</feature>
<dbReference type="GO" id="GO:0006508">
    <property type="term" value="P:proteolysis"/>
    <property type="evidence" value="ECO:0007669"/>
    <property type="project" value="UniProtKB-KW"/>
</dbReference>
<keyword evidence="4" id="KW-1185">Reference proteome</keyword>
<keyword evidence="1" id="KW-0677">Repeat</keyword>
<dbReference type="InterPro" id="IPR004176">
    <property type="entry name" value="Clp_R_N"/>
</dbReference>
<gene>
    <name evidence="3" type="ORF">ACFQMG_16300</name>
</gene>
<dbReference type="InterPro" id="IPR044217">
    <property type="entry name" value="CLPT1/2"/>
</dbReference>
<dbReference type="Gene3D" id="1.10.1780.10">
    <property type="entry name" value="Clp, N-terminal domain"/>
    <property type="match status" value="2"/>
</dbReference>